<dbReference type="InterPro" id="IPR011650">
    <property type="entry name" value="Peptidase_M20_dimer"/>
</dbReference>
<dbReference type="Pfam" id="PF07687">
    <property type="entry name" value="M20_dimer"/>
    <property type="match status" value="1"/>
</dbReference>
<feature type="domain" description="Peptidase M20 dimerisation" evidence="10">
    <location>
        <begin position="218"/>
        <end position="313"/>
    </location>
</feature>
<dbReference type="SUPFAM" id="SSF55031">
    <property type="entry name" value="Bacterial exopeptidase dimerisation domain"/>
    <property type="match status" value="1"/>
</dbReference>
<dbReference type="InterPro" id="IPR002933">
    <property type="entry name" value="Peptidase_M20"/>
</dbReference>
<dbReference type="Gene3D" id="3.40.630.10">
    <property type="entry name" value="Zn peptidases"/>
    <property type="match status" value="1"/>
</dbReference>
<feature type="binding site" evidence="9">
    <location>
        <position position="206"/>
    </location>
    <ligand>
        <name>Zn(2+)</name>
        <dbReference type="ChEBI" id="CHEBI:29105"/>
        <label>1</label>
    </ligand>
</feature>
<name>A0AAE3EFZ1_9SPIR</name>
<dbReference type="RefSeq" id="WP_230754198.1">
    <property type="nucleotide sequence ID" value="NZ_JAINWA010000001.1"/>
</dbReference>
<keyword evidence="5 9" id="KW-0862">Zinc</keyword>
<feature type="active site" evidence="8">
    <location>
        <position position="90"/>
    </location>
</feature>
<evidence type="ECO:0000256" key="2">
    <source>
        <dbReference type="ARBA" id="ARBA00022670"/>
    </source>
</evidence>
<reference evidence="11" key="1">
    <citation type="submission" date="2021-08" db="EMBL/GenBank/DDBJ databases">
        <title>Comparative analyses of Brucepasteria parasyntrophica and Teretinema zuelzerae.</title>
        <authorList>
            <person name="Song Y."/>
            <person name="Brune A."/>
        </authorList>
    </citation>
    <scope>NUCLEOTIDE SEQUENCE</scope>
    <source>
        <strain evidence="11">DSM 1903</strain>
    </source>
</reference>
<dbReference type="GO" id="GO:0008237">
    <property type="term" value="F:metallopeptidase activity"/>
    <property type="evidence" value="ECO:0007669"/>
    <property type="project" value="UniProtKB-KW"/>
</dbReference>
<dbReference type="Pfam" id="PF01546">
    <property type="entry name" value="Peptidase_M20"/>
    <property type="match status" value="1"/>
</dbReference>
<dbReference type="NCBIfam" id="TIGR01882">
    <property type="entry name" value="peptidase-T"/>
    <property type="match status" value="1"/>
</dbReference>
<feature type="active site" description="Proton acceptor" evidence="8">
    <location>
        <position position="183"/>
    </location>
</feature>
<evidence type="ECO:0000256" key="5">
    <source>
        <dbReference type="ARBA" id="ARBA00022833"/>
    </source>
</evidence>
<evidence type="ECO:0000256" key="8">
    <source>
        <dbReference type="PIRSR" id="PIRSR037215-1"/>
    </source>
</evidence>
<evidence type="ECO:0000256" key="9">
    <source>
        <dbReference type="PIRSR" id="PIRSR037215-2"/>
    </source>
</evidence>
<organism evidence="11 12">
    <name type="scientific">Teretinema zuelzerae</name>
    <dbReference type="NCBI Taxonomy" id="156"/>
    <lineage>
        <taxon>Bacteria</taxon>
        <taxon>Pseudomonadati</taxon>
        <taxon>Spirochaetota</taxon>
        <taxon>Spirochaetia</taxon>
        <taxon>Spirochaetales</taxon>
        <taxon>Treponemataceae</taxon>
        <taxon>Teretinema</taxon>
    </lineage>
</organism>
<evidence type="ECO:0000256" key="4">
    <source>
        <dbReference type="ARBA" id="ARBA00022801"/>
    </source>
</evidence>
<dbReference type="NCBIfam" id="NF009920">
    <property type="entry name" value="PRK13381.1"/>
    <property type="match status" value="1"/>
</dbReference>
<keyword evidence="3 9" id="KW-0479">Metal-binding</keyword>
<comment type="caution">
    <text evidence="11">The sequence shown here is derived from an EMBL/GenBank/DDBJ whole genome shotgun (WGS) entry which is preliminary data.</text>
</comment>
<evidence type="ECO:0000313" key="12">
    <source>
        <dbReference type="Proteomes" id="UP001198163"/>
    </source>
</evidence>
<protein>
    <recommendedName>
        <fullName evidence="7">Peptidase T</fullName>
        <ecNumber evidence="7">3.4.11.4</ecNumber>
    </recommendedName>
</protein>
<dbReference type="InterPro" id="IPR010161">
    <property type="entry name" value="Peptidase_M20B"/>
</dbReference>
<feature type="binding site" evidence="9">
    <location>
        <position position="388"/>
    </location>
    <ligand>
        <name>Zn(2+)</name>
        <dbReference type="ChEBI" id="CHEBI:29105"/>
        <label>2</label>
    </ligand>
</feature>
<feature type="binding site" evidence="9">
    <location>
        <position position="149"/>
    </location>
    <ligand>
        <name>Zn(2+)</name>
        <dbReference type="ChEBI" id="CHEBI:29105"/>
        <label>1</label>
    </ligand>
</feature>
<evidence type="ECO:0000256" key="6">
    <source>
        <dbReference type="ARBA" id="ARBA00023049"/>
    </source>
</evidence>
<keyword evidence="6" id="KW-0482">Metalloprotease</keyword>
<keyword evidence="2" id="KW-0645">Protease</keyword>
<dbReference type="GO" id="GO:0006518">
    <property type="term" value="P:peptide metabolic process"/>
    <property type="evidence" value="ECO:0007669"/>
    <property type="project" value="InterPro"/>
</dbReference>
<dbReference type="PANTHER" id="PTHR42994">
    <property type="entry name" value="PEPTIDASE T"/>
    <property type="match status" value="1"/>
</dbReference>
<comment type="cofactor">
    <cofactor evidence="9">
        <name>Zn(2+)</name>
        <dbReference type="ChEBI" id="CHEBI:29105"/>
    </cofactor>
    <text evidence="9">Binds 2 Zn(2+) ions per subunit.</text>
</comment>
<dbReference type="NCBIfam" id="NF003976">
    <property type="entry name" value="PRK05469.1"/>
    <property type="match status" value="1"/>
</dbReference>
<dbReference type="PANTHER" id="PTHR42994:SF1">
    <property type="entry name" value="PEPTIDASE T"/>
    <property type="match status" value="1"/>
</dbReference>
<accession>A0AAE3EFZ1</accession>
<dbReference type="EMBL" id="JAINWA010000001">
    <property type="protein sequence ID" value="MCD1654200.1"/>
    <property type="molecule type" value="Genomic_DNA"/>
</dbReference>
<dbReference type="Gene3D" id="3.30.70.360">
    <property type="match status" value="1"/>
</dbReference>
<keyword evidence="12" id="KW-1185">Reference proteome</keyword>
<evidence type="ECO:0000256" key="7">
    <source>
        <dbReference type="NCBIfam" id="TIGR01882"/>
    </source>
</evidence>
<feature type="binding site" evidence="9">
    <location>
        <position position="149"/>
    </location>
    <ligand>
        <name>Zn(2+)</name>
        <dbReference type="ChEBI" id="CHEBI:29105"/>
        <label>2</label>
    </ligand>
</feature>
<gene>
    <name evidence="11" type="primary">pepT</name>
    <name evidence="11" type="ORF">K7J14_05730</name>
</gene>
<proteinExistence type="inferred from homology"/>
<dbReference type="GO" id="GO:0008270">
    <property type="term" value="F:zinc ion binding"/>
    <property type="evidence" value="ECO:0007669"/>
    <property type="project" value="InterPro"/>
</dbReference>
<dbReference type="PIRSF" id="PIRSF037215">
    <property type="entry name" value="Peptidase_M20B"/>
    <property type="match status" value="1"/>
</dbReference>
<dbReference type="InterPro" id="IPR036264">
    <property type="entry name" value="Bact_exopeptidase_dim_dom"/>
</dbReference>
<feature type="binding site" evidence="9">
    <location>
        <position position="88"/>
    </location>
    <ligand>
        <name>Zn(2+)</name>
        <dbReference type="ChEBI" id="CHEBI:29105"/>
        <label>1</label>
    </ligand>
</feature>
<evidence type="ECO:0000256" key="3">
    <source>
        <dbReference type="ARBA" id="ARBA00022723"/>
    </source>
</evidence>
<feature type="binding site" evidence="9">
    <location>
        <position position="184"/>
    </location>
    <ligand>
        <name>Zn(2+)</name>
        <dbReference type="ChEBI" id="CHEBI:29105"/>
        <label>2</label>
    </ligand>
</feature>
<dbReference type="GO" id="GO:0006508">
    <property type="term" value="P:proteolysis"/>
    <property type="evidence" value="ECO:0007669"/>
    <property type="project" value="UniProtKB-UniRule"/>
</dbReference>
<dbReference type="Proteomes" id="UP001198163">
    <property type="component" value="Unassembled WGS sequence"/>
</dbReference>
<evidence type="ECO:0000313" key="11">
    <source>
        <dbReference type="EMBL" id="MCD1654200.1"/>
    </source>
</evidence>
<comment type="similarity">
    <text evidence="1">Belongs to the peptidase M20B family.</text>
</comment>
<keyword evidence="4 11" id="KW-0378">Hydrolase</keyword>
<dbReference type="GO" id="GO:0045148">
    <property type="term" value="F:tripeptide aminopeptidase activity"/>
    <property type="evidence" value="ECO:0007669"/>
    <property type="project" value="UniProtKB-UniRule"/>
</dbReference>
<evidence type="ECO:0000256" key="1">
    <source>
        <dbReference type="ARBA" id="ARBA00009692"/>
    </source>
</evidence>
<dbReference type="InterPro" id="IPR001261">
    <property type="entry name" value="ArgE/DapE_CS"/>
</dbReference>
<dbReference type="PROSITE" id="PS00759">
    <property type="entry name" value="ARGE_DAPE_CPG2_2"/>
    <property type="match status" value="1"/>
</dbReference>
<keyword evidence="11" id="KW-0031">Aminopeptidase</keyword>
<dbReference type="EC" id="3.4.11.4" evidence="7"/>
<dbReference type="AlphaFoldDB" id="A0AAE3EFZ1"/>
<evidence type="ECO:0000259" key="10">
    <source>
        <dbReference type="Pfam" id="PF07687"/>
    </source>
</evidence>
<dbReference type="SUPFAM" id="SSF53187">
    <property type="entry name" value="Zn-dependent exopeptidases"/>
    <property type="match status" value="1"/>
</dbReference>
<sequence>MHSTSFQERLLERFVTYAAIGTQSSSASAEAGVFPSTDNQKAFARTLAEELENIGAENVHLDDFYYVHAVIPASAGKENLPSFGLCAHMDTASDAPGDNVKPLVHRGWNGAPILLHNGFSIDPASDRDLAGCIGDTIITSDGTTLLGADDKAGIAGIMTLAEVLLSNKEIQHGTIEILFSPDEETGHGMDRIDLSKLKSKAFYTVDGGQLGEVESECFNAWRADIVFTGKAAHLGSARGKMINALTMASNFISDLPSAEAPETTDGYGGYFCPLELHGGAEKAELTVYLRDFSAEGMENRLKRIEVFAKAAEARYPGSTVSVKTLCQYKNMKEKLDQNPRILELLNSAVERAGVTPVHKPIRGGTDGSRLTEMGIPTPNIFTGGHNYHSRTEWASLSQMTAMVNTLIELAKLWGE</sequence>